<accession>A0AAV8XLG8</accession>
<name>A0AAV8XLG8_9CUCU</name>
<comment type="caution">
    <text evidence="1">The sequence shown here is derived from an EMBL/GenBank/DDBJ whole genome shotgun (WGS) entry which is preliminary data.</text>
</comment>
<evidence type="ECO:0000313" key="1">
    <source>
        <dbReference type="EMBL" id="KAJ8939314.1"/>
    </source>
</evidence>
<organism evidence="1 2">
    <name type="scientific">Rhamnusium bicolor</name>
    <dbReference type="NCBI Taxonomy" id="1586634"/>
    <lineage>
        <taxon>Eukaryota</taxon>
        <taxon>Metazoa</taxon>
        <taxon>Ecdysozoa</taxon>
        <taxon>Arthropoda</taxon>
        <taxon>Hexapoda</taxon>
        <taxon>Insecta</taxon>
        <taxon>Pterygota</taxon>
        <taxon>Neoptera</taxon>
        <taxon>Endopterygota</taxon>
        <taxon>Coleoptera</taxon>
        <taxon>Polyphaga</taxon>
        <taxon>Cucujiformia</taxon>
        <taxon>Chrysomeloidea</taxon>
        <taxon>Cerambycidae</taxon>
        <taxon>Lepturinae</taxon>
        <taxon>Rhagiini</taxon>
        <taxon>Rhamnusium</taxon>
    </lineage>
</organism>
<reference evidence="1" key="1">
    <citation type="journal article" date="2023" name="Insect Mol. Biol.">
        <title>Genome sequencing provides insights into the evolution of gene families encoding plant cell wall-degrading enzymes in longhorned beetles.</title>
        <authorList>
            <person name="Shin N.R."/>
            <person name="Okamura Y."/>
            <person name="Kirsch R."/>
            <person name="Pauchet Y."/>
        </authorList>
    </citation>
    <scope>NUCLEOTIDE SEQUENCE</scope>
    <source>
        <strain evidence="1">RBIC_L_NR</strain>
    </source>
</reference>
<protein>
    <submittedName>
        <fullName evidence="1">Uncharacterized protein</fullName>
    </submittedName>
</protein>
<keyword evidence="2" id="KW-1185">Reference proteome</keyword>
<dbReference type="Proteomes" id="UP001162156">
    <property type="component" value="Unassembled WGS sequence"/>
</dbReference>
<sequence>MPDKRSLGPPPKYHEAIKMPKSTNYEQVAQIHSTTRRSSDSMGNEVPPTYEDAIQASSSIECKKIICAWVKKSSVMSCNKYYQNT</sequence>
<dbReference type="AlphaFoldDB" id="A0AAV8XLG8"/>
<proteinExistence type="predicted"/>
<gene>
    <name evidence="1" type="ORF">NQ314_011172</name>
</gene>
<dbReference type="EMBL" id="JANEYF010003098">
    <property type="protein sequence ID" value="KAJ8939314.1"/>
    <property type="molecule type" value="Genomic_DNA"/>
</dbReference>
<evidence type="ECO:0000313" key="2">
    <source>
        <dbReference type="Proteomes" id="UP001162156"/>
    </source>
</evidence>